<keyword evidence="3" id="KW-1185">Reference proteome</keyword>
<gene>
    <name evidence="2" type="ORF">C5167_017327</name>
</gene>
<proteinExistence type="predicted"/>
<protein>
    <submittedName>
        <fullName evidence="2">Uncharacterized protein</fullName>
    </submittedName>
</protein>
<dbReference type="PANTHER" id="PTHR35986:SF1">
    <property type="entry name" value="OS10G0430800 PROTEIN"/>
    <property type="match status" value="1"/>
</dbReference>
<dbReference type="Proteomes" id="UP000316621">
    <property type="component" value="Chromosome 2"/>
</dbReference>
<dbReference type="EMBL" id="CM010716">
    <property type="protein sequence ID" value="RZC48901.1"/>
    <property type="molecule type" value="Genomic_DNA"/>
</dbReference>
<sequence>MGTAVTALLDVEDYLKSLKYKFTQAEADALESVKGKLFRNFFLGAGAATAAVWAATRGFGWGHRINLAGGAGIFSGFIVFRKSFDSAPEKVLSLKGSRLQSEFAKILLIKHRDNPQTMQVIEKYFYKEHVYDDSTVDSTIARWRHRSFFGENSDPGQRKHDDVYGADVDTEQKQVVDPTPSPITAITSRSSVEVSADPFDCLFGYSETLEGKSQPYISPEVPPKRRTRSHKKTARRHRKRHSEHEQAESKRH</sequence>
<feature type="region of interest" description="Disordered" evidence="1">
    <location>
        <begin position="169"/>
        <end position="190"/>
    </location>
</feature>
<dbReference type="OrthoDB" id="1899410at2759"/>
<reference evidence="2 3" key="1">
    <citation type="journal article" date="2018" name="Science">
        <title>The opium poppy genome and morphinan production.</title>
        <authorList>
            <person name="Guo L."/>
            <person name="Winzer T."/>
            <person name="Yang X."/>
            <person name="Li Y."/>
            <person name="Ning Z."/>
            <person name="He Z."/>
            <person name="Teodor R."/>
            <person name="Lu Y."/>
            <person name="Bowser T.A."/>
            <person name="Graham I.A."/>
            <person name="Ye K."/>
        </authorList>
    </citation>
    <scope>NUCLEOTIDE SEQUENCE [LARGE SCALE GENOMIC DNA]</scope>
    <source>
        <strain evidence="3">cv. HN1</strain>
        <tissue evidence="2">Leaves</tissue>
    </source>
</reference>
<name>A0A4Y7IME8_PAPSO</name>
<accession>A0A4Y7IME8</accession>
<dbReference type="Gramene" id="RZC48901">
    <property type="protein sequence ID" value="RZC48901"/>
    <property type="gene ID" value="C5167_017327"/>
</dbReference>
<evidence type="ECO:0000256" key="1">
    <source>
        <dbReference type="SAM" id="MobiDB-lite"/>
    </source>
</evidence>
<dbReference type="PANTHER" id="PTHR35986">
    <property type="entry name" value="EXPRESSED PROTEIN"/>
    <property type="match status" value="1"/>
</dbReference>
<dbReference type="AlphaFoldDB" id="A0A4Y7IME8"/>
<evidence type="ECO:0000313" key="3">
    <source>
        <dbReference type="Proteomes" id="UP000316621"/>
    </source>
</evidence>
<evidence type="ECO:0000313" key="2">
    <source>
        <dbReference type="EMBL" id="RZC48901.1"/>
    </source>
</evidence>
<feature type="compositionally biased region" description="Basic residues" evidence="1">
    <location>
        <begin position="224"/>
        <end position="241"/>
    </location>
</feature>
<feature type="compositionally biased region" description="Basic and acidic residues" evidence="1">
    <location>
        <begin position="242"/>
        <end position="252"/>
    </location>
</feature>
<dbReference type="OMA" id="THEDNHI"/>
<feature type="region of interest" description="Disordered" evidence="1">
    <location>
        <begin position="212"/>
        <end position="252"/>
    </location>
</feature>
<organism evidence="2 3">
    <name type="scientific">Papaver somniferum</name>
    <name type="common">Opium poppy</name>
    <dbReference type="NCBI Taxonomy" id="3469"/>
    <lineage>
        <taxon>Eukaryota</taxon>
        <taxon>Viridiplantae</taxon>
        <taxon>Streptophyta</taxon>
        <taxon>Embryophyta</taxon>
        <taxon>Tracheophyta</taxon>
        <taxon>Spermatophyta</taxon>
        <taxon>Magnoliopsida</taxon>
        <taxon>Ranunculales</taxon>
        <taxon>Papaveraceae</taxon>
        <taxon>Papaveroideae</taxon>
        <taxon>Papaver</taxon>
    </lineage>
</organism>